<reference evidence="1 2" key="1">
    <citation type="submission" date="2016-05" db="EMBL/GenBank/DDBJ databases">
        <authorList>
            <person name="Lavstsen T."/>
            <person name="Jespersen J.S."/>
        </authorList>
    </citation>
    <scope>NUCLEOTIDE SEQUENCE [LARGE SCALE GENOMIC DNA]</scope>
    <source>
        <strain evidence="1 2">YLB-01</strain>
    </source>
</reference>
<gene>
    <name evidence="1" type="ORF">A7J15_07300</name>
</gene>
<keyword evidence="2" id="KW-1185">Reference proteome</keyword>
<evidence type="ECO:0000313" key="1">
    <source>
        <dbReference type="EMBL" id="OCG73488.1"/>
    </source>
</evidence>
<dbReference type="Proteomes" id="UP000093355">
    <property type="component" value="Unassembled WGS sequence"/>
</dbReference>
<accession>A0A1B9NA49</accession>
<organism evidence="1 2">
    <name type="scientific">Microbacterium sediminis</name>
    <dbReference type="NCBI Taxonomy" id="904291"/>
    <lineage>
        <taxon>Bacteria</taxon>
        <taxon>Bacillati</taxon>
        <taxon>Actinomycetota</taxon>
        <taxon>Actinomycetes</taxon>
        <taxon>Micrococcales</taxon>
        <taxon>Microbacteriaceae</taxon>
        <taxon>Microbacterium</taxon>
    </lineage>
</organism>
<dbReference type="AlphaFoldDB" id="A0A1B9NA49"/>
<proteinExistence type="predicted"/>
<dbReference type="STRING" id="904291.A7J15_07300"/>
<name>A0A1B9NA49_9MICO</name>
<comment type="caution">
    <text evidence="1">The sequence shown here is derived from an EMBL/GenBank/DDBJ whole genome shotgun (WGS) entry which is preliminary data.</text>
</comment>
<dbReference type="RefSeq" id="WP_067026488.1">
    <property type="nucleotide sequence ID" value="NZ_CP038256.1"/>
</dbReference>
<dbReference type="EMBL" id="LXMD01000024">
    <property type="protein sequence ID" value="OCG73488.1"/>
    <property type="molecule type" value="Genomic_DNA"/>
</dbReference>
<sequence>MYLRLLRASVLLNAWAQFGVFLLFGSIWATNVLGDIAALPPLMLVAILVMVSALAIGLPLFFRENRRLQGELATVSAAYAASGAEGAFAPARVVRSRPAAKVPGFLAGYPTAVEPTARVVVLNALTEAGARRILALAPASWRESLGNRAFAAVRLASADVALIDGRIDAGTLQQIGADSRWNGRMPGEHVGMQLAWMGGAMLLGFAIGFGLTWLLGTVFA</sequence>
<protein>
    <submittedName>
        <fullName evidence="1">Uncharacterized protein</fullName>
    </submittedName>
</protein>
<evidence type="ECO:0000313" key="2">
    <source>
        <dbReference type="Proteomes" id="UP000093355"/>
    </source>
</evidence>